<evidence type="ECO:0000256" key="4">
    <source>
        <dbReference type="ARBA" id="ARBA00035259"/>
    </source>
</evidence>
<feature type="region of interest" description="Disordered" evidence="7">
    <location>
        <begin position="122"/>
        <end position="178"/>
    </location>
</feature>
<dbReference type="InterPro" id="IPR000754">
    <property type="entry name" value="Ribosomal_uS9"/>
</dbReference>
<reference evidence="9" key="1">
    <citation type="submission" date="2017-06" db="EMBL/GenBank/DDBJ databases">
        <title>Genome analysis of Fimbriiglobus ruber SP5, the first member of the order Planctomycetales with confirmed chitinolytic capability.</title>
        <authorList>
            <person name="Ravin N.V."/>
            <person name="Rakitin A.L."/>
            <person name="Ivanova A.A."/>
            <person name="Beletsky A.V."/>
            <person name="Kulichevskaya I.S."/>
            <person name="Mardanov A.V."/>
            <person name="Dedysh S.N."/>
        </authorList>
    </citation>
    <scope>NUCLEOTIDE SEQUENCE [LARGE SCALE GENOMIC DNA]</scope>
    <source>
        <strain evidence="9">SP5</strain>
    </source>
</reference>
<sequence length="178" mass="19325">MAEKKTFYLGTGRRKTAVARVRLCEGKGKIEINGRTLDNYFTEEKDRGAVLGPLQVTEQFNRVDVIVKVHGGGITGQAGAICQGVARAIKTMFAPPVERKSVTIGGITMVRARRVETKTVPGAVVPTPSVDGAAGEEAGGGMQKKLRDSGYLTRDSRMKERKKYGLRGARRGTQFSKR</sequence>
<dbReference type="InterPro" id="IPR023035">
    <property type="entry name" value="Ribosomal_uS9_bac/plastid"/>
</dbReference>
<dbReference type="SUPFAM" id="SSF54211">
    <property type="entry name" value="Ribosomal protein S5 domain 2-like"/>
    <property type="match status" value="2"/>
</dbReference>
<dbReference type="Proteomes" id="UP000214646">
    <property type="component" value="Unassembled WGS sequence"/>
</dbReference>
<protein>
    <recommendedName>
        <fullName evidence="4 5">Small ribosomal subunit protein uS9</fullName>
    </recommendedName>
</protein>
<evidence type="ECO:0000256" key="5">
    <source>
        <dbReference type="HAMAP-Rule" id="MF_00532"/>
    </source>
</evidence>
<evidence type="ECO:0000256" key="2">
    <source>
        <dbReference type="ARBA" id="ARBA00022980"/>
    </source>
</evidence>
<feature type="compositionally biased region" description="Basic residues" evidence="7">
    <location>
        <begin position="159"/>
        <end position="178"/>
    </location>
</feature>
<accession>A0A225DZD7</accession>
<name>A0A225DZD7_9BACT</name>
<dbReference type="InterPro" id="IPR020568">
    <property type="entry name" value="Ribosomal_Su5_D2-typ_SF"/>
</dbReference>
<organism evidence="8 9">
    <name type="scientific">Fimbriiglobus ruber</name>
    <dbReference type="NCBI Taxonomy" id="1908690"/>
    <lineage>
        <taxon>Bacteria</taxon>
        <taxon>Pseudomonadati</taxon>
        <taxon>Planctomycetota</taxon>
        <taxon>Planctomycetia</taxon>
        <taxon>Gemmatales</taxon>
        <taxon>Gemmataceae</taxon>
        <taxon>Fimbriiglobus</taxon>
    </lineage>
</organism>
<evidence type="ECO:0000313" key="9">
    <source>
        <dbReference type="Proteomes" id="UP000214646"/>
    </source>
</evidence>
<keyword evidence="2 5" id="KW-0689">Ribosomal protein</keyword>
<dbReference type="HAMAP" id="MF_00532_B">
    <property type="entry name" value="Ribosomal_uS9_B"/>
    <property type="match status" value="1"/>
</dbReference>
<evidence type="ECO:0000256" key="7">
    <source>
        <dbReference type="SAM" id="MobiDB-lite"/>
    </source>
</evidence>
<evidence type="ECO:0000256" key="1">
    <source>
        <dbReference type="ARBA" id="ARBA00005251"/>
    </source>
</evidence>
<evidence type="ECO:0000313" key="8">
    <source>
        <dbReference type="EMBL" id="OWK46662.1"/>
    </source>
</evidence>
<dbReference type="InterPro" id="IPR014721">
    <property type="entry name" value="Ribsml_uS5_D2-typ_fold_subgr"/>
</dbReference>
<keyword evidence="9" id="KW-1185">Reference proteome</keyword>
<dbReference type="GO" id="GO:0003735">
    <property type="term" value="F:structural constituent of ribosome"/>
    <property type="evidence" value="ECO:0007669"/>
    <property type="project" value="InterPro"/>
</dbReference>
<dbReference type="PANTHER" id="PTHR21569:SF1">
    <property type="entry name" value="SMALL RIBOSOMAL SUBUNIT PROTEIN US9M"/>
    <property type="match status" value="1"/>
</dbReference>
<dbReference type="EMBL" id="NIDE01000001">
    <property type="protein sequence ID" value="OWK46662.1"/>
    <property type="molecule type" value="Genomic_DNA"/>
</dbReference>
<comment type="similarity">
    <text evidence="1 5 6">Belongs to the universal ribosomal protein uS9 family.</text>
</comment>
<dbReference type="PROSITE" id="PS00360">
    <property type="entry name" value="RIBOSOMAL_S9"/>
    <property type="match status" value="1"/>
</dbReference>
<dbReference type="Gene3D" id="3.30.230.10">
    <property type="match status" value="1"/>
</dbReference>
<dbReference type="OrthoDB" id="9803965at2"/>
<dbReference type="GO" id="GO:0006412">
    <property type="term" value="P:translation"/>
    <property type="evidence" value="ECO:0007669"/>
    <property type="project" value="UniProtKB-UniRule"/>
</dbReference>
<dbReference type="GO" id="GO:0003723">
    <property type="term" value="F:RNA binding"/>
    <property type="evidence" value="ECO:0007669"/>
    <property type="project" value="TreeGrafter"/>
</dbReference>
<dbReference type="InterPro" id="IPR020574">
    <property type="entry name" value="Ribosomal_uS9_CS"/>
</dbReference>
<dbReference type="GO" id="GO:0022627">
    <property type="term" value="C:cytosolic small ribosomal subunit"/>
    <property type="evidence" value="ECO:0007669"/>
    <property type="project" value="TreeGrafter"/>
</dbReference>
<comment type="caution">
    <text evidence="8">The sequence shown here is derived from an EMBL/GenBank/DDBJ whole genome shotgun (WGS) entry which is preliminary data.</text>
</comment>
<proteinExistence type="inferred from homology"/>
<dbReference type="RefSeq" id="WP_088251862.1">
    <property type="nucleotide sequence ID" value="NZ_NIDE01000001.1"/>
</dbReference>
<evidence type="ECO:0000256" key="6">
    <source>
        <dbReference type="RuleBase" id="RU003815"/>
    </source>
</evidence>
<keyword evidence="3 5" id="KW-0687">Ribonucleoprotein</keyword>
<dbReference type="Pfam" id="PF00380">
    <property type="entry name" value="Ribosomal_S9"/>
    <property type="match status" value="2"/>
</dbReference>
<dbReference type="AlphaFoldDB" id="A0A225DZD7"/>
<gene>
    <name evidence="5" type="primary">rpsI</name>
    <name evidence="8" type="ORF">FRUB_00361</name>
</gene>
<evidence type="ECO:0000256" key="3">
    <source>
        <dbReference type="ARBA" id="ARBA00023274"/>
    </source>
</evidence>
<dbReference type="PANTHER" id="PTHR21569">
    <property type="entry name" value="RIBOSOMAL PROTEIN S9"/>
    <property type="match status" value="1"/>
</dbReference>